<accession>A0A445MV52</accession>
<gene>
    <name evidence="1" type="ORF">PITCH_A1770006</name>
    <name evidence="2" type="ORF">PITCH_A1770011</name>
</gene>
<evidence type="ECO:0000313" key="2">
    <source>
        <dbReference type="EMBL" id="SPD73274.1"/>
    </source>
</evidence>
<evidence type="ECO:0000313" key="1">
    <source>
        <dbReference type="EMBL" id="SPD73269.1"/>
    </source>
</evidence>
<name>A0A445MV52_9BACT</name>
<sequence length="67" mass="7757">MKKLSINIPDNLAAKINDYVKAGFFLSEPDVILAAMSEFVRRNRLDMMERFAREDIEWAKKEALAPK</sequence>
<reference evidence="1" key="1">
    <citation type="submission" date="2018-01" db="EMBL/GenBank/DDBJ databases">
        <authorList>
            <person name="Regsiter A."/>
            <person name="William W."/>
        </authorList>
    </citation>
    <scope>NUCLEOTIDE SEQUENCE</scope>
    <source>
        <strain evidence="1">TRIP AH-1</strain>
    </source>
</reference>
<dbReference type="GO" id="GO:0006355">
    <property type="term" value="P:regulation of DNA-templated transcription"/>
    <property type="evidence" value="ECO:0007669"/>
    <property type="project" value="InterPro"/>
</dbReference>
<dbReference type="SUPFAM" id="SSF47598">
    <property type="entry name" value="Ribbon-helix-helix"/>
    <property type="match status" value="1"/>
</dbReference>
<dbReference type="AlphaFoldDB" id="A0A445MV52"/>
<organism evidence="1">
    <name type="scientific">uncultured Desulfobacterium sp</name>
    <dbReference type="NCBI Taxonomy" id="201089"/>
    <lineage>
        <taxon>Bacteria</taxon>
        <taxon>Pseudomonadati</taxon>
        <taxon>Thermodesulfobacteriota</taxon>
        <taxon>Desulfobacteria</taxon>
        <taxon>Desulfobacterales</taxon>
        <taxon>Desulfobacteriaceae</taxon>
        <taxon>Desulfobacterium</taxon>
        <taxon>environmental samples</taxon>
    </lineage>
</organism>
<evidence type="ECO:0008006" key="3">
    <source>
        <dbReference type="Google" id="ProtNLM"/>
    </source>
</evidence>
<dbReference type="EMBL" id="OJIN01000087">
    <property type="protein sequence ID" value="SPD73269.1"/>
    <property type="molecule type" value="Genomic_DNA"/>
</dbReference>
<protein>
    <recommendedName>
        <fullName evidence="3">CopG family transcriptional regulator</fullName>
    </recommendedName>
</protein>
<dbReference type="EMBL" id="OJIN01000087">
    <property type="protein sequence ID" value="SPD73274.1"/>
    <property type="molecule type" value="Genomic_DNA"/>
</dbReference>
<proteinExistence type="predicted"/>
<dbReference type="InterPro" id="IPR010985">
    <property type="entry name" value="Ribbon_hlx_hlx"/>
</dbReference>